<dbReference type="PANTHER" id="PTHR24058">
    <property type="entry name" value="DUAL SPECIFICITY PROTEIN KINASE"/>
    <property type="match status" value="1"/>
</dbReference>
<protein>
    <recommendedName>
        <fullName evidence="1">non-specific serine/threonine protein kinase</fullName>
        <ecNumber evidence="1">2.7.11.1</ecNumber>
    </recommendedName>
</protein>
<feature type="region of interest" description="Disordered" evidence="8">
    <location>
        <begin position="1"/>
        <end position="59"/>
    </location>
</feature>
<keyword evidence="3" id="KW-0808">Transferase</keyword>
<dbReference type="Pfam" id="PF00069">
    <property type="entry name" value="Pkinase"/>
    <property type="match status" value="1"/>
</dbReference>
<feature type="compositionally biased region" description="Basic and acidic residues" evidence="8">
    <location>
        <begin position="46"/>
        <end position="59"/>
    </location>
</feature>
<evidence type="ECO:0000256" key="3">
    <source>
        <dbReference type="ARBA" id="ARBA00022679"/>
    </source>
</evidence>
<proteinExistence type="inferred from homology"/>
<dbReference type="CDD" id="cd14135">
    <property type="entry name" value="STKc_PRP4"/>
    <property type="match status" value="1"/>
</dbReference>
<dbReference type="Gene3D" id="3.30.200.20">
    <property type="entry name" value="Phosphorylase Kinase, domain 1"/>
    <property type="match status" value="1"/>
</dbReference>
<dbReference type="eggNOG" id="KOG0670">
    <property type="taxonomic scope" value="Eukaryota"/>
</dbReference>
<evidence type="ECO:0000313" key="12">
    <source>
        <dbReference type="Proteomes" id="UP000182444"/>
    </source>
</evidence>
<dbReference type="EMBL" id="CP017557">
    <property type="protein sequence ID" value="AOW05261.1"/>
    <property type="molecule type" value="Genomic_DNA"/>
</dbReference>
<dbReference type="PANTHER" id="PTHR24058:SF103">
    <property type="entry name" value="SERINE_THREONINE-PROTEIN KINASE PRP4 HOMOLOG"/>
    <property type="match status" value="1"/>
</dbReference>
<dbReference type="InterPro" id="IPR050494">
    <property type="entry name" value="Ser_Thr_dual-spec_kinase"/>
</dbReference>
<dbReference type="KEGG" id="yli:2912737"/>
<evidence type="ECO:0000313" key="11">
    <source>
        <dbReference type="EMBL" id="RDW23015.1"/>
    </source>
</evidence>
<dbReference type="Proteomes" id="UP000256601">
    <property type="component" value="Unassembled WGS sequence"/>
</dbReference>
<evidence type="ECO:0000313" key="13">
    <source>
        <dbReference type="Proteomes" id="UP000256601"/>
    </source>
</evidence>
<evidence type="ECO:0000256" key="5">
    <source>
        <dbReference type="ARBA" id="ARBA00022777"/>
    </source>
</evidence>
<dbReference type="GO" id="GO:0045292">
    <property type="term" value="P:mRNA cis splicing, via spliceosome"/>
    <property type="evidence" value="ECO:0007669"/>
    <property type="project" value="InterPro"/>
</dbReference>
<dbReference type="GO" id="GO:0005524">
    <property type="term" value="F:ATP binding"/>
    <property type="evidence" value="ECO:0007669"/>
    <property type="project" value="UniProtKB-KW"/>
</dbReference>
<keyword evidence="5 11" id="KW-0418">Kinase</keyword>
<evidence type="ECO:0000256" key="7">
    <source>
        <dbReference type="ARBA" id="ARBA00023596"/>
    </source>
</evidence>
<dbReference type="SUPFAM" id="SSF56112">
    <property type="entry name" value="Protein kinase-like (PK-like)"/>
    <property type="match status" value="1"/>
</dbReference>
<dbReference type="InterPro" id="IPR000719">
    <property type="entry name" value="Prot_kinase_dom"/>
</dbReference>
<name>A0A1D8NI01_YARLL</name>
<evidence type="ECO:0000256" key="1">
    <source>
        <dbReference type="ARBA" id="ARBA00012513"/>
    </source>
</evidence>
<comment type="similarity">
    <text evidence="7">Belongs to the protein kinase superfamily. CMGC Ser/Thr protein kinase family.</text>
</comment>
<keyword evidence="4" id="KW-0547">Nucleotide-binding</keyword>
<sequence>MATSTAPLKRVQPTPSKIANPMDSDDSDDMFDLASDTDSPNKKRQKTEADKPARKGQKLDQKLLDKWDDEENYYKTIIGEVLNDKYKVVDHLGKGVSATVVKVEEVGKEGNEKEDKNGSSNGHENDGLAVKIIRSNDAMRKIGDREGKIIDRLNKHQSTSSIIGLIDRFDHKGHLCLVFEGMHSNLRDILKEFGRNQGINIRAVRLYARQIFTSLQILRECQILHGDFKPDNVLVNAKRSSTRLCDFGSAVEANKDQKAWTEPMPYLASRFYRAPELILGAPFDYGVDMWSAGCTLYELYTGCILFAGSSNNHMIKCIMDVRGKFSHKQLKKGKLTEKYFDENLDFKSDEVDPHTGRMITHTLRYTQNQAPLPVKKLLGKCRETGSDIILQGHLIDLLDKLFALNPEKRMTPEQALEHPFCHDREADIDQLDPQHKA</sequence>
<dbReference type="InterPro" id="IPR008271">
    <property type="entry name" value="Ser/Thr_kinase_AS"/>
</dbReference>
<dbReference type="EC" id="2.7.11.1" evidence="1"/>
<evidence type="ECO:0000256" key="8">
    <source>
        <dbReference type="SAM" id="MobiDB-lite"/>
    </source>
</evidence>
<dbReference type="InterPro" id="IPR011009">
    <property type="entry name" value="Kinase-like_dom_sf"/>
</dbReference>
<dbReference type="Gene3D" id="1.10.510.10">
    <property type="entry name" value="Transferase(Phosphotransferase) domain 1"/>
    <property type="match status" value="1"/>
</dbReference>
<dbReference type="PROSITE" id="PS00108">
    <property type="entry name" value="PROTEIN_KINASE_ST"/>
    <property type="match status" value="1"/>
</dbReference>
<dbReference type="GeneID" id="2912737"/>
<evidence type="ECO:0000259" key="9">
    <source>
        <dbReference type="PROSITE" id="PS50011"/>
    </source>
</evidence>
<keyword evidence="2" id="KW-0723">Serine/threonine-protein kinase</keyword>
<evidence type="ECO:0000313" key="10">
    <source>
        <dbReference type="EMBL" id="AOW05261.1"/>
    </source>
</evidence>
<dbReference type="PROSITE" id="PS50011">
    <property type="entry name" value="PROTEIN_KINASE_DOM"/>
    <property type="match status" value="1"/>
</dbReference>
<dbReference type="FunFam" id="1.10.510.10:FF:000078">
    <property type="entry name" value="Serine/threonine-protein kinase PRP4 homolog"/>
    <property type="match status" value="1"/>
</dbReference>
<reference evidence="11 13" key="2">
    <citation type="submission" date="2018-07" db="EMBL/GenBank/DDBJ databases">
        <title>Draft Genome Assemblies for Five Robust Yarrowia lipolytica Strains Exhibiting High Lipid Production and Pentose Sugar Utilization and Sugar Alcohol Secretion from Undetoxified Lignocellulosic Biomass Hydrolysates.</title>
        <authorList>
            <consortium name="DOE Joint Genome Institute"/>
            <person name="Walker C."/>
            <person name="Ryu S."/>
            <person name="Na H."/>
            <person name="Zane M."/>
            <person name="LaButti K."/>
            <person name="Lipzen A."/>
            <person name="Haridas S."/>
            <person name="Barry K."/>
            <person name="Grigoriev I.V."/>
            <person name="Quarterman J."/>
            <person name="Slininger P."/>
            <person name="Dien B."/>
            <person name="Trinh C.T."/>
        </authorList>
    </citation>
    <scope>NUCLEOTIDE SEQUENCE [LARGE SCALE GENOMIC DNA]</scope>
    <source>
        <strain evidence="11 13">YB392</strain>
    </source>
</reference>
<dbReference type="VEuPathDB" id="FungiDB:YALI0_E11077g"/>
<dbReference type="Proteomes" id="UP000182444">
    <property type="component" value="Chromosome 1E"/>
</dbReference>
<dbReference type="VEuPathDB" id="FungiDB:YALI1_E13848g"/>
<accession>A0A1D8NI01</accession>
<evidence type="ECO:0000256" key="4">
    <source>
        <dbReference type="ARBA" id="ARBA00022741"/>
    </source>
</evidence>
<dbReference type="InterPro" id="IPR044092">
    <property type="entry name" value="STKc_PRP4"/>
</dbReference>
<gene>
    <name evidence="11" type="ORF">B0I71DRAFT_136654</name>
    <name evidence="10" type="ORF">YALI1_E13848g</name>
</gene>
<feature type="domain" description="Protein kinase" evidence="9">
    <location>
        <begin position="86"/>
        <end position="421"/>
    </location>
</feature>
<dbReference type="EMBL" id="KZ859123">
    <property type="protein sequence ID" value="RDW23015.1"/>
    <property type="molecule type" value="Genomic_DNA"/>
</dbReference>
<evidence type="ECO:0000256" key="6">
    <source>
        <dbReference type="ARBA" id="ARBA00022840"/>
    </source>
</evidence>
<dbReference type="OMA" id="PEIIMGH"/>
<reference evidence="10 12" key="1">
    <citation type="journal article" date="2016" name="PLoS ONE">
        <title>Sequence Assembly of Yarrowia lipolytica Strain W29/CLIB89 Shows Transposable Element Diversity.</title>
        <authorList>
            <person name="Magnan C."/>
            <person name="Yu J."/>
            <person name="Chang I."/>
            <person name="Jahn E."/>
            <person name="Kanomata Y."/>
            <person name="Wu J."/>
            <person name="Zeller M."/>
            <person name="Oakes M."/>
            <person name="Baldi P."/>
            <person name="Sandmeyer S."/>
        </authorList>
    </citation>
    <scope>NUCLEOTIDE SEQUENCE [LARGE SCALE GENOMIC DNA]</scope>
    <source>
        <strain evidence="10">CLIB89</strain>
        <strain evidence="12">CLIB89(W29)</strain>
    </source>
</reference>
<dbReference type="GO" id="GO:0004674">
    <property type="term" value="F:protein serine/threonine kinase activity"/>
    <property type="evidence" value="ECO:0007669"/>
    <property type="project" value="UniProtKB-KW"/>
</dbReference>
<evidence type="ECO:0000256" key="2">
    <source>
        <dbReference type="ARBA" id="ARBA00022527"/>
    </source>
</evidence>
<organism evidence="10 12">
    <name type="scientific">Yarrowia lipolytica</name>
    <name type="common">Candida lipolytica</name>
    <dbReference type="NCBI Taxonomy" id="4952"/>
    <lineage>
        <taxon>Eukaryota</taxon>
        <taxon>Fungi</taxon>
        <taxon>Dikarya</taxon>
        <taxon>Ascomycota</taxon>
        <taxon>Saccharomycotina</taxon>
        <taxon>Dipodascomycetes</taxon>
        <taxon>Dipodascales</taxon>
        <taxon>Dipodascales incertae sedis</taxon>
        <taxon>Yarrowia</taxon>
    </lineage>
</organism>
<dbReference type="AlphaFoldDB" id="A0A1D8NI01"/>
<keyword evidence="6" id="KW-0067">ATP-binding</keyword>